<proteinExistence type="inferred from homology"/>
<name>A0ABY3A633_9GAMM</name>
<evidence type="ECO:0000256" key="7">
    <source>
        <dbReference type="RuleBase" id="RU362063"/>
    </source>
</evidence>
<evidence type="ECO:0000256" key="3">
    <source>
        <dbReference type="ARBA" id="ARBA00014754"/>
    </source>
</evidence>
<keyword evidence="4 7" id="KW-0732">Signal</keyword>
<comment type="similarity">
    <text evidence="2 7">Belongs to the FlgA family.</text>
</comment>
<evidence type="ECO:0000256" key="5">
    <source>
        <dbReference type="ARBA" id="ARBA00022764"/>
    </source>
</evidence>
<evidence type="ECO:0000256" key="6">
    <source>
        <dbReference type="ARBA" id="ARBA00025643"/>
    </source>
</evidence>
<dbReference type="Gene3D" id="2.30.30.760">
    <property type="match status" value="1"/>
</dbReference>
<dbReference type="Gene3D" id="3.90.1210.10">
    <property type="entry name" value="Antifreeze-like/N-acetylneuraminic acid synthase C-terminal domain"/>
    <property type="match status" value="1"/>
</dbReference>
<dbReference type="CDD" id="cd11614">
    <property type="entry name" value="SAF_CpaB_FlgA_like"/>
    <property type="match status" value="1"/>
</dbReference>
<reference evidence="9 10" key="1">
    <citation type="submission" date="2019-06" db="EMBL/GenBank/DDBJ databases">
        <title>Pantoea dispersa Assembly.</title>
        <authorList>
            <person name="Wang J."/>
        </authorList>
    </citation>
    <scope>NUCLEOTIDE SEQUENCE [LARGE SCALE GENOMIC DNA]</scope>
    <source>
        <strain evidence="10">bio</strain>
    </source>
</reference>
<evidence type="ECO:0000256" key="1">
    <source>
        <dbReference type="ARBA" id="ARBA00004418"/>
    </source>
</evidence>
<comment type="caution">
    <text evidence="9">The sequence shown here is derived from an EMBL/GenBank/DDBJ whole genome shotgun (WGS) entry which is preliminary data.</text>
</comment>
<organism evidence="9 10">
    <name type="scientific">Pantoea dispersa</name>
    <dbReference type="NCBI Taxonomy" id="59814"/>
    <lineage>
        <taxon>Bacteria</taxon>
        <taxon>Pseudomonadati</taxon>
        <taxon>Pseudomonadota</taxon>
        <taxon>Gammaproteobacteria</taxon>
        <taxon>Enterobacterales</taxon>
        <taxon>Erwiniaceae</taxon>
        <taxon>Pantoea</taxon>
    </lineage>
</organism>
<feature type="chain" id="PRO_5044998237" description="Flagella basal body P-ring formation protein FlgA" evidence="7">
    <location>
        <begin position="25"/>
        <end position="229"/>
    </location>
</feature>
<dbReference type="Proteomes" id="UP000319715">
    <property type="component" value="Unassembled WGS sequence"/>
</dbReference>
<keyword evidence="9" id="KW-0966">Cell projection</keyword>
<dbReference type="PANTHER" id="PTHR36307:SF1">
    <property type="entry name" value="FLAGELLA BASAL BODY P-RING FORMATION PROTEIN FLGA"/>
    <property type="match status" value="1"/>
</dbReference>
<dbReference type="NCBIfam" id="TIGR03170">
    <property type="entry name" value="flgA_cterm"/>
    <property type="match status" value="1"/>
</dbReference>
<comment type="function">
    <text evidence="6 7">Involved in the assembly process of the P-ring formation. It may associate with FlgF on the rod constituting a structure essential for the P-ring assembly or may act as a modulator protein for the P-ring assembly.</text>
</comment>
<keyword evidence="7" id="KW-1005">Bacterial flagellum biogenesis</keyword>
<evidence type="ECO:0000313" key="9">
    <source>
        <dbReference type="EMBL" id="TQC76820.1"/>
    </source>
</evidence>
<keyword evidence="5 7" id="KW-0574">Periplasm</keyword>
<dbReference type="EMBL" id="VICF01000001">
    <property type="protein sequence ID" value="TQC76820.1"/>
    <property type="molecule type" value="Genomic_DNA"/>
</dbReference>
<comment type="subcellular location">
    <subcellularLocation>
        <location evidence="1 7">Periplasm</location>
    </subcellularLocation>
</comment>
<protein>
    <recommendedName>
        <fullName evidence="3 7">Flagella basal body P-ring formation protein FlgA</fullName>
    </recommendedName>
</protein>
<sequence length="229" mass="24275">MNAFPSPPLALTVALLCCAPLVSAQSTLENQLSIWVQQHQPIAADVAVHQQVRLLSRGKALDTLCAAPQFSAAGQPARMVGNRTLTAQCGSRRYFLQVEVSATGSWYVAQRALAPGETLSADDLRRVSGDLAALPPGALLQQQALVGQVTLRALAAGQVLTQGQLRRSWRIRQGEEVDIVAQGQGFRLRSKGKALNNAAVGQTLAVKTTAGQRVQGVVSADGKILLRLP</sequence>
<keyword evidence="9" id="KW-0282">Flagellum</keyword>
<dbReference type="InterPro" id="IPR039246">
    <property type="entry name" value="Flagellar_FlgA"/>
</dbReference>
<dbReference type="InterPro" id="IPR017585">
    <property type="entry name" value="SAF_FlgA"/>
</dbReference>
<evidence type="ECO:0000256" key="2">
    <source>
        <dbReference type="ARBA" id="ARBA00010474"/>
    </source>
</evidence>
<evidence type="ECO:0000313" key="10">
    <source>
        <dbReference type="Proteomes" id="UP000319715"/>
    </source>
</evidence>
<dbReference type="Pfam" id="PF13144">
    <property type="entry name" value="ChapFlgA"/>
    <property type="match status" value="1"/>
</dbReference>
<gene>
    <name evidence="9" type="primary">flgA</name>
    <name evidence="9" type="ORF">FK492_02105</name>
</gene>
<feature type="signal peptide" evidence="7">
    <location>
        <begin position="1"/>
        <end position="24"/>
    </location>
</feature>
<evidence type="ECO:0000259" key="8">
    <source>
        <dbReference type="SMART" id="SM00858"/>
    </source>
</evidence>
<dbReference type="RefSeq" id="WP_141495314.1">
    <property type="nucleotide sequence ID" value="NZ_VICF01000001.1"/>
</dbReference>
<keyword evidence="10" id="KW-1185">Reference proteome</keyword>
<dbReference type="PANTHER" id="PTHR36307">
    <property type="entry name" value="FLAGELLA BASAL BODY P-RING FORMATION PROTEIN FLGA"/>
    <property type="match status" value="1"/>
</dbReference>
<feature type="domain" description="SAF" evidence="8">
    <location>
        <begin position="104"/>
        <end position="166"/>
    </location>
</feature>
<dbReference type="SMART" id="SM00858">
    <property type="entry name" value="SAF"/>
    <property type="match status" value="1"/>
</dbReference>
<keyword evidence="9" id="KW-0969">Cilium</keyword>
<evidence type="ECO:0000256" key="4">
    <source>
        <dbReference type="ARBA" id="ARBA00022729"/>
    </source>
</evidence>
<accession>A0ABY3A633</accession>
<dbReference type="InterPro" id="IPR013974">
    <property type="entry name" value="SAF"/>
</dbReference>